<sequence length="151" mass="16116">MKIDSAPFNFNNSSSNVDEKGIQQQKGDKSSSVKVVENYLTNDSDNKEELSKDSESSAHQPLAIFGTTFVTIFLAEIGDKTQISTLMMSAQSHQPWVVFLGAGVALISTSLLGVALGSWVSSKLSPKTVEKAAGVTLLLVSLMLFGDVIFG</sequence>
<evidence type="ECO:0000256" key="1">
    <source>
        <dbReference type="ARBA" id="ARBA00004141"/>
    </source>
</evidence>
<comment type="similarity">
    <text evidence="2 6">Belongs to the GDT1 family.</text>
</comment>
<dbReference type="PANTHER" id="PTHR12608:SF1">
    <property type="entry name" value="TRANSMEMBRANE PROTEIN 165"/>
    <property type="match status" value="1"/>
</dbReference>
<evidence type="ECO:0000256" key="6">
    <source>
        <dbReference type="RuleBase" id="RU365102"/>
    </source>
</evidence>
<evidence type="ECO:0000256" key="2">
    <source>
        <dbReference type="ARBA" id="ARBA00009190"/>
    </source>
</evidence>
<evidence type="ECO:0000313" key="9">
    <source>
        <dbReference type="Proteomes" id="UP000053372"/>
    </source>
</evidence>
<feature type="transmembrane region" description="Helical" evidence="6">
    <location>
        <begin position="132"/>
        <end position="150"/>
    </location>
</feature>
<dbReference type="InterPro" id="IPR001727">
    <property type="entry name" value="GDT1-like"/>
</dbReference>
<dbReference type="RefSeq" id="WP_027842431.1">
    <property type="nucleotide sequence ID" value="NZ_LMTZ01000122.1"/>
</dbReference>
<keyword evidence="4 6" id="KW-1133">Transmembrane helix</keyword>
<name>A0A0V7ZIU3_9CYAN</name>
<feature type="transmembrane region" description="Helical" evidence="6">
    <location>
        <begin position="96"/>
        <end position="120"/>
    </location>
</feature>
<gene>
    <name evidence="8" type="ORF">BC008_17400</name>
</gene>
<evidence type="ECO:0000256" key="4">
    <source>
        <dbReference type="ARBA" id="ARBA00022989"/>
    </source>
</evidence>
<feature type="compositionally biased region" description="Basic and acidic residues" evidence="7">
    <location>
        <begin position="17"/>
        <end position="31"/>
    </location>
</feature>
<comment type="caution">
    <text evidence="8">The sequence shown here is derived from an EMBL/GenBank/DDBJ whole genome shotgun (WGS) entry which is preliminary data.</text>
</comment>
<dbReference type="EMBL" id="LMTZ01000122">
    <property type="protein sequence ID" value="KST64408.1"/>
    <property type="molecule type" value="Genomic_DNA"/>
</dbReference>
<comment type="subcellular location">
    <subcellularLocation>
        <location evidence="1 6">Membrane</location>
        <topology evidence="1 6">Multi-pass membrane protein</topology>
    </subcellularLocation>
</comment>
<accession>A0A0V7ZIU3</accession>
<evidence type="ECO:0000256" key="7">
    <source>
        <dbReference type="SAM" id="MobiDB-lite"/>
    </source>
</evidence>
<dbReference type="PANTHER" id="PTHR12608">
    <property type="entry name" value="TRANSMEMBRANE PROTEIN HTP-1 RELATED"/>
    <property type="match status" value="1"/>
</dbReference>
<dbReference type="OrthoDB" id="9801356at2"/>
<dbReference type="GO" id="GO:0046873">
    <property type="term" value="F:metal ion transmembrane transporter activity"/>
    <property type="evidence" value="ECO:0007669"/>
    <property type="project" value="InterPro"/>
</dbReference>
<organism evidence="8 9">
    <name type="scientific">Mastigocoleus testarum BC008</name>
    <dbReference type="NCBI Taxonomy" id="371196"/>
    <lineage>
        <taxon>Bacteria</taxon>
        <taxon>Bacillati</taxon>
        <taxon>Cyanobacteriota</taxon>
        <taxon>Cyanophyceae</taxon>
        <taxon>Nostocales</taxon>
        <taxon>Hapalosiphonaceae</taxon>
        <taxon>Mastigocoleus</taxon>
    </lineage>
</organism>
<protein>
    <recommendedName>
        <fullName evidence="6">GDT1 family protein</fullName>
    </recommendedName>
</protein>
<evidence type="ECO:0000313" key="8">
    <source>
        <dbReference type="EMBL" id="KST64408.1"/>
    </source>
</evidence>
<reference evidence="8 9" key="1">
    <citation type="journal article" date="2015" name="Genome Announc.">
        <title>Draft Genome of the Euendolithic (true boring) Cyanobacterium Mastigocoleus testarum strain BC008.</title>
        <authorList>
            <person name="Guida B.S."/>
            <person name="Garcia-Pichel F."/>
        </authorList>
    </citation>
    <scope>NUCLEOTIDE SEQUENCE [LARGE SCALE GENOMIC DNA]</scope>
    <source>
        <strain evidence="8 9">BC008</strain>
    </source>
</reference>
<proteinExistence type="inferred from homology"/>
<keyword evidence="9" id="KW-1185">Reference proteome</keyword>
<evidence type="ECO:0000256" key="5">
    <source>
        <dbReference type="ARBA" id="ARBA00023136"/>
    </source>
</evidence>
<keyword evidence="3 6" id="KW-0812">Transmembrane</keyword>
<dbReference type="Pfam" id="PF01169">
    <property type="entry name" value="GDT1"/>
    <property type="match status" value="1"/>
</dbReference>
<comment type="caution">
    <text evidence="6">Lacks conserved residue(s) required for the propagation of feature annotation.</text>
</comment>
<dbReference type="AlphaFoldDB" id="A0A0V7ZIU3"/>
<feature type="region of interest" description="Disordered" evidence="7">
    <location>
        <begin position="1"/>
        <end position="33"/>
    </location>
</feature>
<dbReference type="GO" id="GO:0016020">
    <property type="term" value="C:membrane"/>
    <property type="evidence" value="ECO:0007669"/>
    <property type="project" value="UniProtKB-SubCell"/>
</dbReference>
<keyword evidence="5 6" id="KW-0472">Membrane</keyword>
<evidence type="ECO:0000256" key="3">
    <source>
        <dbReference type="ARBA" id="ARBA00022692"/>
    </source>
</evidence>
<dbReference type="Proteomes" id="UP000053372">
    <property type="component" value="Unassembled WGS sequence"/>
</dbReference>